<accession>A0AAV7LM41</accession>
<gene>
    <name evidence="1" type="ORF">NDU88_005732</name>
</gene>
<sequence length="97" mass="9863">MRLGLSVAGGSTSLRVSPFILEAPAYFHTAGLVFVLGSPRFRSGERGPSVGSCSSPTSPTPYAWVSDGWRVLGAPPAPPPSPCGPPSCGARLLGGHC</sequence>
<keyword evidence="2" id="KW-1185">Reference proteome</keyword>
<reference evidence="1" key="1">
    <citation type="journal article" date="2022" name="bioRxiv">
        <title>Sequencing and chromosome-scale assembly of the giantPleurodeles waltlgenome.</title>
        <authorList>
            <person name="Brown T."/>
            <person name="Elewa A."/>
            <person name="Iarovenko S."/>
            <person name="Subramanian E."/>
            <person name="Araus A.J."/>
            <person name="Petzold A."/>
            <person name="Susuki M."/>
            <person name="Suzuki K.-i.T."/>
            <person name="Hayashi T."/>
            <person name="Toyoda A."/>
            <person name="Oliveira C."/>
            <person name="Osipova E."/>
            <person name="Leigh N.D."/>
            <person name="Simon A."/>
            <person name="Yun M.H."/>
        </authorList>
    </citation>
    <scope>NUCLEOTIDE SEQUENCE</scope>
    <source>
        <strain evidence="1">20211129_DDA</strain>
        <tissue evidence="1">Liver</tissue>
    </source>
</reference>
<dbReference type="EMBL" id="JANPWB010000015">
    <property type="protein sequence ID" value="KAJ1092622.1"/>
    <property type="molecule type" value="Genomic_DNA"/>
</dbReference>
<protein>
    <submittedName>
        <fullName evidence="1">Uncharacterized protein</fullName>
    </submittedName>
</protein>
<proteinExistence type="predicted"/>
<evidence type="ECO:0000313" key="1">
    <source>
        <dbReference type="EMBL" id="KAJ1092622.1"/>
    </source>
</evidence>
<comment type="caution">
    <text evidence="1">The sequence shown here is derived from an EMBL/GenBank/DDBJ whole genome shotgun (WGS) entry which is preliminary data.</text>
</comment>
<name>A0AAV7LM41_PLEWA</name>
<evidence type="ECO:0000313" key="2">
    <source>
        <dbReference type="Proteomes" id="UP001066276"/>
    </source>
</evidence>
<dbReference type="Proteomes" id="UP001066276">
    <property type="component" value="Chromosome 11"/>
</dbReference>
<dbReference type="AlphaFoldDB" id="A0AAV7LM41"/>
<organism evidence="1 2">
    <name type="scientific">Pleurodeles waltl</name>
    <name type="common">Iberian ribbed newt</name>
    <dbReference type="NCBI Taxonomy" id="8319"/>
    <lineage>
        <taxon>Eukaryota</taxon>
        <taxon>Metazoa</taxon>
        <taxon>Chordata</taxon>
        <taxon>Craniata</taxon>
        <taxon>Vertebrata</taxon>
        <taxon>Euteleostomi</taxon>
        <taxon>Amphibia</taxon>
        <taxon>Batrachia</taxon>
        <taxon>Caudata</taxon>
        <taxon>Salamandroidea</taxon>
        <taxon>Salamandridae</taxon>
        <taxon>Pleurodelinae</taxon>
        <taxon>Pleurodeles</taxon>
    </lineage>
</organism>